<evidence type="ECO:0000256" key="3">
    <source>
        <dbReference type="ARBA" id="ARBA00022475"/>
    </source>
</evidence>
<dbReference type="Pfam" id="PF01478">
    <property type="entry name" value="Peptidase_A24"/>
    <property type="match status" value="1"/>
</dbReference>
<feature type="transmembrane region" description="Helical" evidence="7">
    <location>
        <begin position="123"/>
        <end position="140"/>
    </location>
</feature>
<dbReference type="InterPro" id="IPR050882">
    <property type="entry name" value="Prepilin_peptidase/N-MTase"/>
</dbReference>
<evidence type="ECO:0000256" key="2">
    <source>
        <dbReference type="ARBA" id="ARBA00005801"/>
    </source>
</evidence>
<evidence type="ECO:0000256" key="6">
    <source>
        <dbReference type="ARBA" id="ARBA00023136"/>
    </source>
</evidence>
<feature type="transmembrane region" description="Helical" evidence="7">
    <location>
        <begin position="146"/>
        <end position="163"/>
    </location>
</feature>
<evidence type="ECO:0000256" key="1">
    <source>
        <dbReference type="ARBA" id="ARBA00004651"/>
    </source>
</evidence>
<evidence type="ECO:0000259" key="9">
    <source>
        <dbReference type="Pfam" id="PF06750"/>
    </source>
</evidence>
<dbReference type="InterPro" id="IPR010627">
    <property type="entry name" value="Prepilin_pept_A24_N"/>
</dbReference>
<evidence type="ECO:0000256" key="7">
    <source>
        <dbReference type="SAM" id="Phobius"/>
    </source>
</evidence>
<evidence type="ECO:0000313" key="11">
    <source>
        <dbReference type="Proteomes" id="UP000501914"/>
    </source>
</evidence>
<gene>
    <name evidence="10" type="ORF">G4P54_14300</name>
</gene>
<feature type="transmembrane region" description="Helical" evidence="7">
    <location>
        <begin position="220"/>
        <end position="243"/>
    </location>
</feature>
<dbReference type="KEGG" id="bteq:G4P54_14300"/>
<dbReference type="GO" id="GO:0004190">
    <property type="term" value="F:aspartic-type endopeptidase activity"/>
    <property type="evidence" value="ECO:0007669"/>
    <property type="project" value="InterPro"/>
</dbReference>
<feature type="domain" description="Prepilin peptidase A24 N-terminal" evidence="9">
    <location>
        <begin position="7"/>
        <end position="89"/>
    </location>
</feature>
<proteinExistence type="inferred from homology"/>
<reference evidence="10 11" key="1">
    <citation type="submission" date="2020-02" db="EMBL/GenBank/DDBJ databases">
        <title>Genome sequencing, annotation and comparative genomic analysis of Bacillus tequilensis EA-CB0015, an effective biological control agent against Pseudocercospora fijiensis in banana plants.</title>
        <authorList>
            <person name="Cuellar-Gaviria T.Z."/>
            <person name="Ju K.-S."/>
            <person name="Villegas-Escobar V."/>
        </authorList>
    </citation>
    <scope>NUCLEOTIDE SEQUENCE [LARGE SCALE GENOMIC DNA]</scope>
    <source>
        <strain evidence="10 11">EA-CB0015</strain>
    </source>
</reference>
<feature type="domain" description="Prepilin type IV endopeptidase peptidase" evidence="8">
    <location>
        <begin position="101"/>
        <end position="203"/>
    </location>
</feature>
<evidence type="ECO:0000313" key="10">
    <source>
        <dbReference type="EMBL" id="QIW80882.1"/>
    </source>
</evidence>
<dbReference type="RefSeq" id="WP_167873014.1">
    <property type="nucleotide sequence ID" value="NZ_CP048852.1"/>
</dbReference>
<feature type="transmembrane region" description="Helical" evidence="7">
    <location>
        <begin position="175"/>
        <end position="208"/>
    </location>
</feature>
<comment type="similarity">
    <text evidence="2">Belongs to the peptidase A24 family.</text>
</comment>
<comment type="subcellular location">
    <subcellularLocation>
        <location evidence="1">Cell membrane</location>
        <topology evidence="1">Multi-pass membrane protein</topology>
    </subcellularLocation>
</comment>
<keyword evidence="4 7" id="KW-0812">Transmembrane</keyword>
<keyword evidence="6 7" id="KW-0472">Membrane</keyword>
<dbReference type="GO" id="GO:0005886">
    <property type="term" value="C:plasma membrane"/>
    <property type="evidence" value="ECO:0007669"/>
    <property type="project" value="UniProtKB-SubCell"/>
</dbReference>
<dbReference type="EMBL" id="CP048852">
    <property type="protein sequence ID" value="QIW80882.1"/>
    <property type="molecule type" value="Genomic_DNA"/>
</dbReference>
<evidence type="ECO:0000256" key="5">
    <source>
        <dbReference type="ARBA" id="ARBA00022989"/>
    </source>
</evidence>
<name>A0A6H0WJZ3_9BACI</name>
<dbReference type="Gene3D" id="1.20.120.1220">
    <property type="match status" value="1"/>
</dbReference>
<accession>A0A6H0WJZ3</accession>
<sequence length="248" mass="26548">MFPVLFIFGLILGSFYYTVGCRIPLHLSIIAPRSSCSFCRRTLTSAELIPILSFLFQKGKCKSCGHRISFMYPAAELVTACLFAAAEIRFGTSPELFPAVVLISLLIIVAVTDLHFMLIPNRILIFFLPLLAAGRLISPLDSWYDGLLGASAGFLLLALIAAITRGGIGGGDIKLFTVIGFVLGVKMLAAAFFFSVLIGALYGAAAALTGRHAKRQPIPFAPAIAAGSILAYLYGESIISFYIKMALG</sequence>
<dbReference type="GO" id="GO:0006465">
    <property type="term" value="P:signal peptide processing"/>
    <property type="evidence" value="ECO:0007669"/>
    <property type="project" value="TreeGrafter"/>
</dbReference>
<protein>
    <submittedName>
        <fullName evidence="10">Prepilin peptidase</fullName>
    </submittedName>
</protein>
<dbReference type="InterPro" id="IPR000045">
    <property type="entry name" value="Prepilin_IV_endopep_pep"/>
</dbReference>
<feature type="transmembrane region" description="Helical" evidence="7">
    <location>
        <begin position="70"/>
        <end position="90"/>
    </location>
</feature>
<dbReference type="PANTHER" id="PTHR30487">
    <property type="entry name" value="TYPE 4 PREPILIN-LIKE PROTEINS LEADER PEPTIDE-PROCESSING ENZYME"/>
    <property type="match status" value="1"/>
</dbReference>
<organism evidence="10 11">
    <name type="scientific">Bacillus tequilensis</name>
    <dbReference type="NCBI Taxonomy" id="227866"/>
    <lineage>
        <taxon>Bacteria</taxon>
        <taxon>Bacillati</taxon>
        <taxon>Bacillota</taxon>
        <taxon>Bacilli</taxon>
        <taxon>Bacillales</taxon>
        <taxon>Bacillaceae</taxon>
        <taxon>Bacillus</taxon>
    </lineage>
</organism>
<evidence type="ECO:0000256" key="4">
    <source>
        <dbReference type="ARBA" id="ARBA00022692"/>
    </source>
</evidence>
<dbReference type="PANTHER" id="PTHR30487:SF0">
    <property type="entry name" value="PREPILIN LEADER PEPTIDASE_N-METHYLTRANSFERASE-RELATED"/>
    <property type="match status" value="1"/>
</dbReference>
<keyword evidence="3" id="KW-1003">Cell membrane</keyword>
<feature type="transmembrane region" description="Helical" evidence="7">
    <location>
        <begin position="6"/>
        <end position="25"/>
    </location>
</feature>
<dbReference type="Proteomes" id="UP000501914">
    <property type="component" value="Chromosome"/>
</dbReference>
<feature type="transmembrane region" description="Helical" evidence="7">
    <location>
        <begin position="96"/>
        <end position="116"/>
    </location>
</feature>
<keyword evidence="11" id="KW-1185">Reference proteome</keyword>
<dbReference type="AlphaFoldDB" id="A0A6H0WJZ3"/>
<evidence type="ECO:0000259" key="8">
    <source>
        <dbReference type="Pfam" id="PF01478"/>
    </source>
</evidence>
<keyword evidence="5 7" id="KW-1133">Transmembrane helix</keyword>
<dbReference type="Pfam" id="PF06750">
    <property type="entry name" value="A24_N_bact"/>
    <property type="match status" value="1"/>
</dbReference>